<accession>A0A0S4J097</accession>
<dbReference type="AlphaFoldDB" id="A0A0S4J097"/>
<evidence type="ECO:0000256" key="1">
    <source>
        <dbReference type="SAM" id="MobiDB-lite"/>
    </source>
</evidence>
<dbReference type="Proteomes" id="UP000051952">
    <property type="component" value="Unassembled WGS sequence"/>
</dbReference>
<feature type="compositionally biased region" description="Acidic residues" evidence="1">
    <location>
        <begin position="20"/>
        <end position="33"/>
    </location>
</feature>
<protein>
    <submittedName>
        <fullName evidence="2">Uncharacterized protein</fullName>
    </submittedName>
</protein>
<gene>
    <name evidence="2" type="ORF">BSAL_84220</name>
</gene>
<sequence>MHGRVLFDRLTMSDKSLYDFGEDDGQDDDDEEELAPKQEVDAVATEADDLNTFLLAIDAEGAKEAARKRDKKTTGFSNAHQPAGSNAYASGDGNNLETMNEDEIFSSLKL</sequence>
<dbReference type="EMBL" id="CYKH01000965">
    <property type="protein sequence ID" value="CUG73533.1"/>
    <property type="molecule type" value="Genomic_DNA"/>
</dbReference>
<reference evidence="3" key="1">
    <citation type="submission" date="2015-09" db="EMBL/GenBank/DDBJ databases">
        <authorList>
            <consortium name="Pathogen Informatics"/>
        </authorList>
    </citation>
    <scope>NUCLEOTIDE SEQUENCE [LARGE SCALE GENOMIC DNA]</scope>
    <source>
        <strain evidence="3">Lake Konstanz</strain>
    </source>
</reference>
<organism evidence="2 3">
    <name type="scientific">Bodo saltans</name>
    <name type="common">Flagellated protozoan</name>
    <dbReference type="NCBI Taxonomy" id="75058"/>
    <lineage>
        <taxon>Eukaryota</taxon>
        <taxon>Discoba</taxon>
        <taxon>Euglenozoa</taxon>
        <taxon>Kinetoplastea</taxon>
        <taxon>Metakinetoplastina</taxon>
        <taxon>Eubodonida</taxon>
        <taxon>Bodonidae</taxon>
        <taxon>Bodo</taxon>
    </lineage>
</organism>
<evidence type="ECO:0000313" key="2">
    <source>
        <dbReference type="EMBL" id="CUG73533.1"/>
    </source>
</evidence>
<feature type="region of interest" description="Disordered" evidence="1">
    <location>
        <begin position="17"/>
        <end position="36"/>
    </location>
</feature>
<name>A0A0S4J097_BODSA</name>
<proteinExistence type="predicted"/>
<feature type="region of interest" description="Disordered" evidence="1">
    <location>
        <begin position="66"/>
        <end position="110"/>
    </location>
</feature>
<keyword evidence="3" id="KW-1185">Reference proteome</keyword>
<feature type="compositionally biased region" description="Polar residues" evidence="1">
    <location>
        <begin position="74"/>
        <end position="98"/>
    </location>
</feature>
<evidence type="ECO:0000313" key="3">
    <source>
        <dbReference type="Proteomes" id="UP000051952"/>
    </source>
</evidence>
<dbReference type="VEuPathDB" id="TriTrypDB:BSAL_84220"/>